<protein>
    <recommendedName>
        <fullName evidence="4">6,7-dimethyl-8-ribityllumazine synthase</fullName>
        <shortName evidence="4">DMRL synthase</shortName>
        <ecNumber evidence="4">2.5.1.78</ecNumber>
    </recommendedName>
</protein>
<dbReference type="EMBL" id="JANBOI010002636">
    <property type="protein sequence ID" value="KAJ1720625.1"/>
    <property type="molecule type" value="Genomic_DNA"/>
</dbReference>
<evidence type="ECO:0000256" key="4">
    <source>
        <dbReference type="RuleBase" id="RU003795"/>
    </source>
</evidence>
<evidence type="ECO:0000313" key="6">
    <source>
        <dbReference type="Proteomes" id="UP001143981"/>
    </source>
</evidence>
<comment type="catalytic activity">
    <reaction evidence="4">
        <text>(2S)-2-hydroxy-3-oxobutyl phosphate + 5-amino-6-(D-ribitylamino)uracil = 6,7-dimethyl-8-(1-D-ribityl)lumazine + phosphate + 2 H2O + H(+)</text>
        <dbReference type="Rhea" id="RHEA:26152"/>
        <dbReference type="ChEBI" id="CHEBI:15377"/>
        <dbReference type="ChEBI" id="CHEBI:15378"/>
        <dbReference type="ChEBI" id="CHEBI:15934"/>
        <dbReference type="ChEBI" id="CHEBI:43474"/>
        <dbReference type="ChEBI" id="CHEBI:58201"/>
        <dbReference type="ChEBI" id="CHEBI:58830"/>
        <dbReference type="EC" id="2.5.1.78"/>
    </reaction>
</comment>
<dbReference type="InterPro" id="IPR036467">
    <property type="entry name" value="LS/RS_sf"/>
</dbReference>
<comment type="similarity">
    <text evidence="1 4">Belongs to the DMRL synthase family.</text>
</comment>
<sequence length="180" mass="20346">MTTDSSSSSSDTSNGRAERVAILRREVDRPRWTSPPKVGIVYSAENWDLVAPLVNDLRYELTENYHFSPVSIRVTQAESIHDIPLYISHSHQRSDIVFALGVVFRSAPDYEQRLVDLVTQRIGAITVPARVPVFDCMLVRDSRKHLEAQLLAARDGSQRLAAIWARRAIDAYTMLTRPTI</sequence>
<keyword evidence="2 4" id="KW-0686">Riboflavin biosynthesis</keyword>
<accession>A0A9W8CNU7</accession>
<evidence type="ECO:0000256" key="1">
    <source>
        <dbReference type="ARBA" id="ARBA00007424"/>
    </source>
</evidence>
<dbReference type="EC" id="2.5.1.78" evidence="4"/>
<evidence type="ECO:0000256" key="3">
    <source>
        <dbReference type="ARBA" id="ARBA00022679"/>
    </source>
</evidence>
<comment type="function">
    <text evidence="4">Catalyzes the formation of 6,7-dimethyl-8-ribityllumazine by condensation of 5-amino-6-(D-ribitylamino)uracil with 3,4-dihydroxy-2-butanone 4-phosphate. This is the penultimate step in the biosynthesis of riboflavin.</text>
</comment>
<dbReference type="GO" id="GO:0009231">
    <property type="term" value="P:riboflavin biosynthetic process"/>
    <property type="evidence" value="ECO:0007669"/>
    <property type="project" value="UniProtKB-KW"/>
</dbReference>
<dbReference type="Gene3D" id="3.40.50.960">
    <property type="entry name" value="Lumazine/riboflavin synthase"/>
    <property type="match status" value="1"/>
</dbReference>
<evidence type="ECO:0000256" key="2">
    <source>
        <dbReference type="ARBA" id="ARBA00022619"/>
    </source>
</evidence>
<dbReference type="InterPro" id="IPR002180">
    <property type="entry name" value="LS/RS"/>
</dbReference>
<dbReference type="AlphaFoldDB" id="A0A9W8CNU7"/>
<keyword evidence="6" id="KW-1185">Reference proteome</keyword>
<proteinExistence type="inferred from homology"/>
<dbReference type="GO" id="GO:0009349">
    <property type="term" value="C:riboflavin synthase complex"/>
    <property type="evidence" value="ECO:0007669"/>
    <property type="project" value="UniProtKB-UniRule"/>
</dbReference>
<keyword evidence="3 4" id="KW-0808">Transferase</keyword>
<dbReference type="GO" id="GO:0000906">
    <property type="term" value="F:6,7-dimethyl-8-ribityllumazine synthase activity"/>
    <property type="evidence" value="ECO:0007669"/>
    <property type="project" value="UniProtKB-EC"/>
</dbReference>
<dbReference type="Proteomes" id="UP001143981">
    <property type="component" value="Unassembled WGS sequence"/>
</dbReference>
<evidence type="ECO:0000313" key="5">
    <source>
        <dbReference type="EMBL" id="KAJ1720625.1"/>
    </source>
</evidence>
<dbReference type="Pfam" id="PF00885">
    <property type="entry name" value="DMRL_synthase"/>
    <property type="match status" value="1"/>
</dbReference>
<comment type="caution">
    <text evidence="5">The sequence shown here is derived from an EMBL/GenBank/DDBJ whole genome shotgun (WGS) entry which is preliminary data.</text>
</comment>
<reference evidence="5" key="1">
    <citation type="submission" date="2022-07" db="EMBL/GenBank/DDBJ databases">
        <title>Phylogenomic reconstructions and comparative analyses of Kickxellomycotina fungi.</title>
        <authorList>
            <person name="Reynolds N.K."/>
            <person name="Stajich J.E."/>
            <person name="Barry K."/>
            <person name="Grigoriev I.V."/>
            <person name="Crous P."/>
            <person name="Smith M.E."/>
        </authorList>
    </citation>
    <scope>NUCLEOTIDE SEQUENCE</scope>
    <source>
        <strain evidence="5">BCRC 34381</strain>
    </source>
</reference>
<comment type="pathway">
    <text evidence="4">Cofactor biosynthesis; riboflavin biosynthesis; riboflavin from 2-hydroxy-3-oxobutyl phosphate and 5-amino-6-(D-ribitylamino)uracil: step 1/2.</text>
</comment>
<organism evidence="5 6">
    <name type="scientific">Coemansia biformis</name>
    <dbReference type="NCBI Taxonomy" id="1286918"/>
    <lineage>
        <taxon>Eukaryota</taxon>
        <taxon>Fungi</taxon>
        <taxon>Fungi incertae sedis</taxon>
        <taxon>Zoopagomycota</taxon>
        <taxon>Kickxellomycotina</taxon>
        <taxon>Kickxellomycetes</taxon>
        <taxon>Kickxellales</taxon>
        <taxon>Kickxellaceae</taxon>
        <taxon>Coemansia</taxon>
    </lineage>
</organism>
<gene>
    <name evidence="5" type="ORF">LPJ61_006136</name>
</gene>
<name>A0A9W8CNU7_9FUNG</name>
<dbReference type="OrthoDB" id="5513487at2759"/>
<dbReference type="SUPFAM" id="SSF52121">
    <property type="entry name" value="Lumazine synthase"/>
    <property type="match status" value="1"/>
</dbReference>